<dbReference type="Pfam" id="PF03745">
    <property type="entry name" value="DUF309"/>
    <property type="match status" value="1"/>
</dbReference>
<dbReference type="PANTHER" id="PTHR34796">
    <property type="entry name" value="EXPRESSED PROTEIN"/>
    <property type="match status" value="1"/>
</dbReference>
<dbReference type="InterPro" id="IPR023203">
    <property type="entry name" value="TTHA0068_sf"/>
</dbReference>
<name>A0AAX6DTE1_IRIPA</name>
<sequence length="239" mass="26647">MASSALGFALPTLRPPRPSVRRPVPPLLPSRPSVRPLPTAARYRLSSSESCPDIPPPDEEDATFGLAVSLFNGGDYHRCHDVLEEMWSAAEEPARTLLHGILQCAVGLHHLFNQNHRGAMMELGEGLCKLRKMDFESGPFFRFEKEVSHVLEFLYQTQMELAACTDDICLAMDGSERSYQLLGSFAAGQRLYNLDIGADNVPCITFCPSHHYASEKPTRVRVPTLHATEENLNACEYQF</sequence>
<dbReference type="Gene3D" id="1.10.3450.10">
    <property type="entry name" value="TTHA0068-like"/>
    <property type="match status" value="1"/>
</dbReference>
<keyword evidence="4" id="KW-1185">Reference proteome</keyword>
<feature type="compositionally biased region" description="Low complexity" evidence="1">
    <location>
        <begin position="30"/>
        <end position="39"/>
    </location>
</feature>
<reference evidence="2" key="1">
    <citation type="journal article" date="2023" name="GigaByte">
        <title>Genome assembly of the bearded iris, Iris pallida Lam.</title>
        <authorList>
            <person name="Bruccoleri R.E."/>
            <person name="Oakeley E.J."/>
            <person name="Faust A.M.E."/>
            <person name="Altorfer M."/>
            <person name="Dessus-Babus S."/>
            <person name="Burckhardt D."/>
            <person name="Oertli M."/>
            <person name="Naumann U."/>
            <person name="Petersen F."/>
            <person name="Wong J."/>
        </authorList>
    </citation>
    <scope>NUCLEOTIDE SEQUENCE</scope>
    <source>
        <strain evidence="2">GSM-AAB239-AS_SAM_17_03QT</strain>
    </source>
</reference>
<gene>
    <name evidence="2" type="ORF">M6B38_228935</name>
    <name evidence="3" type="ORF">M6B38_348025</name>
</gene>
<dbReference type="AlphaFoldDB" id="A0AAX6DTE1"/>
<evidence type="ECO:0008006" key="5">
    <source>
        <dbReference type="Google" id="ProtNLM"/>
    </source>
</evidence>
<dbReference type="InterPro" id="IPR005500">
    <property type="entry name" value="DUF309"/>
</dbReference>
<accession>A0AAX6DTE1</accession>
<dbReference type="EMBL" id="JANAVB010016599">
    <property type="protein sequence ID" value="KAJ6831702.1"/>
    <property type="molecule type" value="Genomic_DNA"/>
</dbReference>
<comment type="caution">
    <text evidence="2">The sequence shown here is derived from an EMBL/GenBank/DDBJ whole genome shotgun (WGS) entry which is preliminary data.</text>
</comment>
<evidence type="ECO:0000313" key="3">
    <source>
        <dbReference type="EMBL" id="KAJ6831702.1"/>
    </source>
</evidence>
<dbReference type="SUPFAM" id="SSF140663">
    <property type="entry name" value="TTHA0068-like"/>
    <property type="match status" value="1"/>
</dbReference>
<evidence type="ECO:0000313" key="4">
    <source>
        <dbReference type="Proteomes" id="UP001140949"/>
    </source>
</evidence>
<feature type="region of interest" description="Disordered" evidence="1">
    <location>
        <begin position="1"/>
        <end position="39"/>
    </location>
</feature>
<dbReference type="Proteomes" id="UP001140949">
    <property type="component" value="Unassembled WGS sequence"/>
</dbReference>
<protein>
    <recommendedName>
        <fullName evidence="5">DUF309 domain-containing protein</fullName>
    </recommendedName>
</protein>
<dbReference type="PANTHER" id="PTHR34796:SF1">
    <property type="entry name" value="EXPRESSED PROTEIN"/>
    <property type="match status" value="1"/>
</dbReference>
<evidence type="ECO:0000313" key="2">
    <source>
        <dbReference type="EMBL" id="KAJ6795021.1"/>
    </source>
</evidence>
<feature type="compositionally biased region" description="Pro residues" evidence="1">
    <location>
        <begin position="13"/>
        <end position="29"/>
    </location>
</feature>
<organism evidence="2 4">
    <name type="scientific">Iris pallida</name>
    <name type="common">Sweet iris</name>
    <dbReference type="NCBI Taxonomy" id="29817"/>
    <lineage>
        <taxon>Eukaryota</taxon>
        <taxon>Viridiplantae</taxon>
        <taxon>Streptophyta</taxon>
        <taxon>Embryophyta</taxon>
        <taxon>Tracheophyta</taxon>
        <taxon>Spermatophyta</taxon>
        <taxon>Magnoliopsida</taxon>
        <taxon>Liliopsida</taxon>
        <taxon>Asparagales</taxon>
        <taxon>Iridaceae</taxon>
        <taxon>Iridoideae</taxon>
        <taxon>Irideae</taxon>
        <taxon>Iris</taxon>
    </lineage>
</organism>
<dbReference type="EMBL" id="JANAVB010042020">
    <property type="protein sequence ID" value="KAJ6795021.1"/>
    <property type="molecule type" value="Genomic_DNA"/>
</dbReference>
<evidence type="ECO:0000256" key="1">
    <source>
        <dbReference type="SAM" id="MobiDB-lite"/>
    </source>
</evidence>
<reference evidence="2" key="2">
    <citation type="submission" date="2023-04" db="EMBL/GenBank/DDBJ databases">
        <authorList>
            <person name="Bruccoleri R.E."/>
            <person name="Oakeley E.J."/>
            <person name="Faust A.-M."/>
            <person name="Dessus-Babus S."/>
            <person name="Altorfer M."/>
            <person name="Burckhardt D."/>
            <person name="Oertli M."/>
            <person name="Naumann U."/>
            <person name="Petersen F."/>
            <person name="Wong J."/>
        </authorList>
    </citation>
    <scope>NUCLEOTIDE SEQUENCE</scope>
    <source>
        <strain evidence="2">GSM-AAB239-AS_SAM_17_03QT</strain>
        <tissue evidence="2">Leaf</tissue>
    </source>
</reference>
<proteinExistence type="predicted"/>